<proteinExistence type="predicted"/>
<dbReference type="STRING" id="50376.A0A517L3N8"/>
<dbReference type="Proteomes" id="UP000316270">
    <property type="component" value="Chromosome 4"/>
</dbReference>
<dbReference type="OrthoDB" id="9985637at2759"/>
<sequence>MAEASATQETLQQLTRLSQKPGVQSTLLLSRQNGSIVKTTGLISKPASTISNHTPSNSIDGADNYTNGGSDSGMHSAEEVARLVFKFVEAAGVFVDGLDKDEEVRLLRVRTKKNELVIVPSG</sequence>
<evidence type="ECO:0000313" key="2">
    <source>
        <dbReference type="EMBL" id="QDS70253.1"/>
    </source>
</evidence>
<protein>
    <recommendedName>
        <fullName evidence="4">Roadblock/LAMTOR2 domain-containing protein</fullName>
    </recommendedName>
</protein>
<dbReference type="AlphaFoldDB" id="A0A517L3N8"/>
<accession>A0A517L3N8</accession>
<organism evidence="2 3">
    <name type="scientific">Venturia effusa</name>
    <dbReference type="NCBI Taxonomy" id="50376"/>
    <lineage>
        <taxon>Eukaryota</taxon>
        <taxon>Fungi</taxon>
        <taxon>Dikarya</taxon>
        <taxon>Ascomycota</taxon>
        <taxon>Pezizomycotina</taxon>
        <taxon>Dothideomycetes</taxon>
        <taxon>Pleosporomycetidae</taxon>
        <taxon>Venturiales</taxon>
        <taxon>Venturiaceae</taxon>
        <taxon>Venturia</taxon>
    </lineage>
</organism>
<dbReference type="PANTHER" id="PTHR10779">
    <property type="entry name" value="DYNEIN LIGHT CHAIN ROADBLOCK"/>
    <property type="match status" value="1"/>
</dbReference>
<evidence type="ECO:0008006" key="4">
    <source>
        <dbReference type="Google" id="ProtNLM"/>
    </source>
</evidence>
<reference evidence="2 3" key="1">
    <citation type="submission" date="2019-07" db="EMBL/GenBank/DDBJ databases">
        <title>Finished genome of Venturia effusa.</title>
        <authorList>
            <person name="Young C.A."/>
            <person name="Cox M.P."/>
            <person name="Ganley A.R.D."/>
            <person name="David W.J."/>
        </authorList>
    </citation>
    <scope>NUCLEOTIDE SEQUENCE [LARGE SCALE GENOMIC DNA]</scope>
    <source>
        <strain evidence="3">albino</strain>
    </source>
</reference>
<dbReference type="Gene3D" id="3.30.450.30">
    <property type="entry name" value="Dynein light chain 2a, cytoplasmic"/>
    <property type="match status" value="1"/>
</dbReference>
<gene>
    <name evidence="2" type="ORF">FKW77_007397</name>
</gene>
<feature type="compositionally biased region" description="Polar residues" evidence="1">
    <location>
        <begin position="46"/>
        <end position="69"/>
    </location>
</feature>
<feature type="region of interest" description="Disordered" evidence="1">
    <location>
        <begin position="46"/>
        <end position="73"/>
    </location>
</feature>
<keyword evidence="3" id="KW-1185">Reference proteome</keyword>
<dbReference type="EMBL" id="CP042188">
    <property type="protein sequence ID" value="QDS70253.1"/>
    <property type="molecule type" value="Genomic_DNA"/>
</dbReference>
<dbReference type="SUPFAM" id="SSF103196">
    <property type="entry name" value="Roadblock/LC7 domain"/>
    <property type="match status" value="1"/>
</dbReference>
<evidence type="ECO:0000313" key="3">
    <source>
        <dbReference type="Proteomes" id="UP000316270"/>
    </source>
</evidence>
<evidence type="ECO:0000256" key="1">
    <source>
        <dbReference type="SAM" id="MobiDB-lite"/>
    </source>
</evidence>
<name>A0A517L3N8_9PEZI</name>